<feature type="transmembrane region" description="Helical" evidence="1">
    <location>
        <begin position="67"/>
        <end position="89"/>
    </location>
</feature>
<evidence type="ECO:0000313" key="2">
    <source>
        <dbReference type="EMBL" id="KAL0926622.1"/>
    </source>
</evidence>
<proteinExistence type="predicted"/>
<keyword evidence="1" id="KW-0472">Membrane</keyword>
<sequence length="173" mass="19874">MLEEDMNGYYDGMPMEEDYPDNLSFSIETLFKILDEEPAPPIPNSLVGSFHWSSTCVSSSLSNVASLNFPVVFSFFLLSSHFLCCLLILPADYLNSLLLFGFPIWLFGLPMWMFGLPMVNVWFPWMIAQLLYIFLGFLAAGCLVSLLFYWFPCCWLFGFFSLLIPVLFAWTFP</sequence>
<dbReference type="EMBL" id="JANQDX010000003">
    <property type="protein sequence ID" value="KAL0926622.1"/>
    <property type="molecule type" value="Genomic_DNA"/>
</dbReference>
<keyword evidence="1" id="KW-0812">Transmembrane</keyword>
<feature type="transmembrane region" description="Helical" evidence="1">
    <location>
        <begin position="96"/>
        <end position="116"/>
    </location>
</feature>
<comment type="caution">
    <text evidence="2">The sequence shown here is derived from an EMBL/GenBank/DDBJ whole genome shotgun (WGS) entry which is preliminary data.</text>
</comment>
<evidence type="ECO:0000313" key="3">
    <source>
        <dbReference type="Proteomes" id="UP001552299"/>
    </source>
</evidence>
<feature type="transmembrane region" description="Helical" evidence="1">
    <location>
        <begin position="122"/>
        <end position="147"/>
    </location>
</feature>
<gene>
    <name evidence="2" type="ORF">M5K25_002861</name>
</gene>
<dbReference type="Proteomes" id="UP001552299">
    <property type="component" value="Unassembled WGS sequence"/>
</dbReference>
<protein>
    <submittedName>
        <fullName evidence="2">Uncharacterized protein</fullName>
    </submittedName>
</protein>
<feature type="transmembrane region" description="Helical" evidence="1">
    <location>
        <begin position="154"/>
        <end position="172"/>
    </location>
</feature>
<keyword evidence="1" id="KW-1133">Transmembrane helix</keyword>
<accession>A0ABD0VV39</accession>
<evidence type="ECO:0000256" key="1">
    <source>
        <dbReference type="SAM" id="Phobius"/>
    </source>
</evidence>
<reference evidence="2 3" key="1">
    <citation type="journal article" date="2024" name="Plant Biotechnol. J.">
        <title>Dendrobium thyrsiflorum genome and its molecular insights into genes involved in important horticultural traits.</title>
        <authorList>
            <person name="Chen B."/>
            <person name="Wang J.Y."/>
            <person name="Zheng P.J."/>
            <person name="Li K.L."/>
            <person name="Liang Y.M."/>
            <person name="Chen X.F."/>
            <person name="Zhang C."/>
            <person name="Zhao X."/>
            <person name="He X."/>
            <person name="Zhang G.Q."/>
            <person name="Liu Z.J."/>
            <person name="Xu Q."/>
        </authorList>
    </citation>
    <scope>NUCLEOTIDE SEQUENCE [LARGE SCALE GENOMIC DNA]</scope>
    <source>
        <strain evidence="2">GZMU011</strain>
    </source>
</reference>
<organism evidence="2 3">
    <name type="scientific">Dendrobium thyrsiflorum</name>
    <name type="common">Pinecone-like raceme dendrobium</name>
    <name type="synonym">Orchid</name>
    <dbReference type="NCBI Taxonomy" id="117978"/>
    <lineage>
        <taxon>Eukaryota</taxon>
        <taxon>Viridiplantae</taxon>
        <taxon>Streptophyta</taxon>
        <taxon>Embryophyta</taxon>
        <taxon>Tracheophyta</taxon>
        <taxon>Spermatophyta</taxon>
        <taxon>Magnoliopsida</taxon>
        <taxon>Liliopsida</taxon>
        <taxon>Asparagales</taxon>
        <taxon>Orchidaceae</taxon>
        <taxon>Epidendroideae</taxon>
        <taxon>Malaxideae</taxon>
        <taxon>Dendrobiinae</taxon>
        <taxon>Dendrobium</taxon>
    </lineage>
</organism>
<keyword evidence="3" id="KW-1185">Reference proteome</keyword>
<name>A0ABD0VV39_DENTH</name>
<dbReference type="AlphaFoldDB" id="A0ABD0VV39"/>